<dbReference type="InterPro" id="IPR007561">
    <property type="entry name" value="Cell_div_SepF/SepF-rel"/>
</dbReference>
<evidence type="ECO:0000313" key="2">
    <source>
        <dbReference type="EMBL" id="MFC6879827.1"/>
    </source>
</evidence>
<dbReference type="EMBL" id="JBHSXS010000003">
    <property type="protein sequence ID" value="MFC6879827.1"/>
    <property type="molecule type" value="Genomic_DNA"/>
</dbReference>
<accession>A0ABW2CDH4</accession>
<dbReference type="Pfam" id="PF04472">
    <property type="entry name" value="SepF"/>
    <property type="match status" value="1"/>
</dbReference>
<gene>
    <name evidence="2" type="ORF">ACFQKB_08610</name>
</gene>
<keyword evidence="1" id="KW-0812">Transmembrane</keyword>
<evidence type="ECO:0000256" key="1">
    <source>
        <dbReference type="SAM" id="Phobius"/>
    </source>
</evidence>
<keyword evidence="2" id="KW-0132">Cell division</keyword>
<keyword evidence="1" id="KW-1133">Transmembrane helix</keyword>
<keyword evidence="3" id="KW-1185">Reference proteome</keyword>
<keyword evidence="1" id="KW-0472">Membrane</keyword>
<dbReference type="RefSeq" id="WP_160821754.1">
    <property type="nucleotide sequence ID" value="NZ_JBHSXE010000001.1"/>
</dbReference>
<feature type="transmembrane region" description="Helical" evidence="1">
    <location>
        <begin position="12"/>
        <end position="30"/>
    </location>
</feature>
<name>A0ABW2CDH4_9ACTN</name>
<sequence>MPYEIQPTFLVEALWLAVALLLFMLGLAALRRSDTRVGRAGYRRPVGNTGGPDRGRDPLADALDDVSWLNEFDPHSERIRGVQLDDLVRYRPATYRSAVSDIARAHREGKVLSVDLAPLETFQAARIVDFCSGLAKGSSGWIFRVTDTVILINPR</sequence>
<organism evidence="2 3">
    <name type="scientific">Actinomadura yumaensis</name>
    <dbReference type="NCBI Taxonomy" id="111807"/>
    <lineage>
        <taxon>Bacteria</taxon>
        <taxon>Bacillati</taxon>
        <taxon>Actinomycetota</taxon>
        <taxon>Actinomycetes</taxon>
        <taxon>Streptosporangiales</taxon>
        <taxon>Thermomonosporaceae</taxon>
        <taxon>Actinomadura</taxon>
    </lineage>
</organism>
<evidence type="ECO:0000313" key="3">
    <source>
        <dbReference type="Proteomes" id="UP001596380"/>
    </source>
</evidence>
<dbReference type="Gene3D" id="3.30.110.150">
    <property type="entry name" value="SepF-like protein"/>
    <property type="match status" value="1"/>
</dbReference>
<dbReference type="InterPro" id="IPR038594">
    <property type="entry name" value="SepF-like_sf"/>
</dbReference>
<proteinExistence type="predicted"/>
<reference evidence="3" key="1">
    <citation type="journal article" date="2019" name="Int. J. Syst. Evol. Microbiol.">
        <title>The Global Catalogue of Microorganisms (GCM) 10K type strain sequencing project: providing services to taxonomists for standard genome sequencing and annotation.</title>
        <authorList>
            <consortium name="The Broad Institute Genomics Platform"/>
            <consortium name="The Broad Institute Genome Sequencing Center for Infectious Disease"/>
            <person name="Wu L."/>
            <person name="Ma J."/>
        </authorList>
    </citation>
    <scope>NUCLEOTIDE SEQUENCE [LARGE SCALE GENOMIC DNA]</scope>
    <source>
        <strain evidence="3">JCM 3369</strain>
    </source>
</reference>
<dbReference type="Proteomes" id="UP001596380">
    <property type="component" value="Unassembled WGS sequence"/>
</dbReference>
<keyword evidence="2" id="KW-0131">Cell cycle</keyword>
<comment type="caution">
    <text evidence="2">The sequence shown here is derived from an EMBL/GenBank/DDBJ whole genome shotgun (WGS) entry which is preliminary data.</text>
</comment>
<dbReference type="GO" id="GO:0051301">
    <property type="term" value="P:cell division"/>
    <property type="evidence" value="ECO:0007669"/>
    <property type="project" value="UniProtKB-KW"/>
</dbReference>
<protein>
    <submittedName>
        <fullName evidence="2">Cell division protein SepF</fullName>
    </submittedName>
</protein>